<dbReference type="AlphaFoldDB" id="A0A401JFE9"/>
<dbReference type="CDD" id="cd09159">
    <property type="entry name" value="PLDc_ybhO_like_2"/>
    <property type="match status" value="1"/>
</dbReference>
<evidence type="ECO:0000256" key="8">
    <source>
        <dbReference type="ARBA" id="ARBA00023264"/>
    </source>
</evidence>
<keyword evidence="3 9" id="KW-0808">Transferase</keyword>
<dbReference type="EMBL" id="BGOW01000017">
    <property type="protein sequence ID" value="GBL46336.1"/>
    <property type="molecule type" value="Genomic_DNA"/>
</dbReference>
<feature type="active site" evidence="9">
    <location>
        <position position="294"/>
    </location>
</feature>
<keyword evidence="1 9" id="KW-1003">Cell membrane</keyword>
<feature type="active site" evidence="9">
    <location>
        <position position="299"/>
    </location>
</feature>
<feature type="active site" evidence="9">
    <location>
        <position position="120"/>
    </location>
</feature>
<dbReference type="SUPFAM" id="SSF56024">
    <property type="entry name" value="Phospholipase D/nuclease"/>
    <property type="match status" value="2"/>
</dbReference>
<reference evidence="11 12" key="1">
    <citation type="journal article" date="2019" name="Front. Microbiol.">
        <title>Genomes of Neutrophilic Sulfur-Oxidizing Chemolithoautotrophs Representing 9 Proteobacterial Species From 8 Genera.</title>
        <authorList>
            <person name="Watanabe T."/>
            <person name="Kojima H."/>
            <person name="Umezawa K."/>
            <person name="Hori C."/>
            <person name="Takasuka T.E."/>
            <person name="Kato Y."/>
            <person name="Fukui M."/>
        </authorList>
    </citation>
    <scope>NUCLEOTIDE SEQUENCE [LARGE SCALE GENOMIC DNA]</scope>
    <source>
        <strain evidence="11 12">TTN</strain>
    </source>
</reference>
<gene>
    <name evidence="9" type="primary">clsB</name>
    <name evidence="11" type="ORF">SFMTTN_2149</name>
</gene>
<evidence type="ECO:0000256" key="6">
    <source>
        <dbReference type="ARBA" id="ARBA00023136"/>
    </source>
</evidence>
<dbReference type="RefSeq" id="WP_124705109.1">
    <property type="nucleotide sequence ID" value="NZ_BGOW01000017.1"/>
</dbReference>
<keyword evidence="12" id="KW-1185">Reference proteome</keyword>
<dbReference type="EC" id="2.7.8.-" evidence="9"/>
<evidence type="ECO:0000256" key="7">
    <source>
        <dbReference type="ARBA" id="ARBA00023209"/>
    </source>
</evidence>
<dbReference type="GO" id="GO:0008808">
    <property type="term" value="F:cardiolipin synthase activity"/>
    <property type="evidence" value="ECO:0007669"/>
    <property type="project" value="InterPro"/>
</dbReference>
<dbReference type="Gene3D" id="3.30.870.10">
    <property type="entry name" value="Endonuclease Chain A"/>
    <property type="match status" value="2"/>
</dbReference>
<dbReference type="InterPro" id="IPR001736">
    <property type="entry name" value="PLipase_D/transphosphatidylase"/>
</dbReference>
<keyword evidence="5 9" id="KW-0443">Lipid metabolism</keyword>
<protein>
    <recommendedName>
        <fullName evidence="9">Cardiolipin synthase B</fullName>
        <shortName evidence="9">CL synthase</shortName>
        <ecNumber evidence="9">2.7.8.-</ecNumber>
    </recommendedName>
</protein>
<comment type="catalytic activity">
    <reaction evidence="9">
        <text>2 a 1,2-diacyl-sn-glycero-3-phospho-(1'-sn-glycerol) = a cardiolipin + glycerol</text>
        <dbReference type="Rhea" id="RHEA:31451"/>
        <dbReference type="ChEBI" id="CHEBI:17754"/>
        <dbReference type="ChEBI" id="CHEBI:62237"/>
        <dbReference type="ChEBI" id="CHEBI:64716"/>
    </reaction>
</comment>
<comment type="function">
    <text evidence="9">Catalyzes the phosphatidyl group transfer from one phosphatidylglycerol molecule to another to form cardiolipin (CL) (diphosphatidylglycerol) and glycerol.</text>
</comment>
<feature type="active site" evidence="9">
    <location>
        <position position="113"/>
    </location>
</feature>
<sequence length="385" mass="43443">MTPGLLSGNRITLLQNGVEFFPELEASIEAAQHEIHLETYIFANDVTGRTIAAALSRAALRGVIVRLVLDGFGSKALPSQLLNEMRRDGVEILIFRPEPGILHLRRNRLRRLHRKLCMIDARYAFVGGINIIDDMDMPGQIPPRYDYAVRVEGPVLAQIAPVMRRLWKLVKWTQGRRAHRLHSVAVHSTPAGEQQAALLIRDNLRHRRDIEEAYLDAINAARSEIIIANAYFLPGIRFRRALIEAAGRGVRVSLLLQGRVEYRLLHYASRALYGQFMAAGITICEYHKSFLHAKVAVIDQRWATVGSSNIDPFSLLLAREANIVLEDHAFAGQLHASLQAAIDTGSQCLVHDHWLHRPWYKRSLGWLAYGTVRFMMGMLGYGKLN</sequence>
<dbReference type="GO" id="GO:0005886">
    <property type="term" value="C:plasma membrane"/>
    <property type="evidence" value="ECO:0007669"/>
    <property type="project" value="UniProtKB-SubCell"/>
</dbReference>
<evidence type="ECO:0000256" key="4">
    <source>
        <dbReference type="ARBA" id="ARBA00022737"/>
    </source>
</evidence>
<comment type="subcellular location">
    <subcellularLocation>
        <location evidence="9">Cell membrane</location>
        <topology evidence="9">Peripheral membrane protein</topology>
    </subcellularLocation>
</comment>
<keyword evidence="7 9" id="KW-0594">Phospholipid biosynthesis</keyword>
<dbReference type="PANTHER" id="PTHR21248:SF23">
    <property type="entry name" value="CARDIOLIPIN SYNTHASE B"/>
    <property type="match status" value="1"/>
</dbReference>
<name>A0A401JFE9_9PROT</name>
<evidence type="ECO:0000313" key="11">
    <source>
        <dbReference type="EMBL" id="GBL46336.1"/>
    </source>
</evidence>
<dbReference type="InterPro" id="IPR030872">
    <property type="entry name" value="Cardiolipin_synth_ClsB"/>
</dbReference>
<comment type="similarity">
    <text evidence="9">Belongs to the phospholipase D family. Cardiolipin synthase subfamily. ClsB sub-subfamily.</text>
</comment>
<keyword evidence="8 9" id="KW-1208">Phospholipid metabolism</keyword>
<dbReference type="Pfam" id="PF13091">
    <property type="entry name" value="PLDc_2"/>
    <property type="match status" value="2"/>
</dbReference>
<accession>A0A401JFE9</accession>
<keyword evidence="2 9" id="KW-0444">Lipid biosynthesis</keyword>
<dbReference type="PANTHER" id="PTHR21248">
    <property type="entry name" value="CARDIOLIPIN SYNTHASE"/>
    <property type="match status" value="1"/>
</dbReference>
<feature type="domain" description="PLD phosphodiesterase" evidence="10">
    <location>
        <begin position="287"/>
        <end position="314"/>
    </location>
</feature>
<evidence type="ECO:0000313" key="12">
    <source>
        <dbReference type="Proteomes" id="UP000286806"/>
    </source>
</evidence>
<evidence type="ECO:0000256" key="1">
    <source>
        <dbReference type="ARBA" id="ARBA00022475"/>
    </source>
</evidence>
<dbReference type="GO" id="GO:0032049">
    <property type="term" value="P:cardiolipin biosynthetic process"/>
    <property type="evidence" value="ECO:0007669"/>
    <property type="project" value="InterPro"/>
</dbReference>
<feature type="active site" evidence="9">
    <location>
        <position position="115"/>
    </location>
</feature>
<evidence type="ECO:0000259" key="10">
    <source>
        <dbReference type="PROSITE" id="PS50035"/>
    </source>
</evidence>
<dbReference type="InterPro" id="IPR025202">
    <property type="entry name" value="PLD-like_dom"/>
</dbReference>
<dbReference type="PROSITE" id="PS50035">
    <property type="entry name" value="PLD"/>
    <property type="match status" value="2"/>
</dbReference>
<dbReference type="CDD" id="cd09110">
    <property type="entry name" value="PLDc_CLS_1"/>
    <property type="match status" value="1"/>
</dbReference>
<comment type="caution">
    <text evidence="11">The sequence shown here is derived from an EMBL/GenBank/DDBJ whole genome shotgun (WGS) entry which is preliminary data.</text>
</comment>
<evidence type="ECO:0000256" key="2">
    <source>
        <dbReference type="ARBA" id="ARBA00022516"/>
    </source>
</evidence>
<evidence type="ECO:0000256" key="5">
    <source>
        <dbReference type="ARBA" id="ARBA00023098"/>
    </source>
</evidence>
<dbReference type="OrthoDB" id="9762009at2"/>
<organism evidence="11 12">
    <name type="scientific">Sulfuriferula multivorans</name>
    <dbReference type="NCBI Taxonomy" id="1559896"/>
    <lineage>
        <taxon>Bacteria</taxon>
        <taxon>Pseudomonadati</taxon>
        <taxon>Pseudomonadota</taxon>
        <taxon>Betaproteobacteria</taxon>
        <taxon>Nitrosomonadales</taxon>
        <taxon>Sulfuricellaceae</taxon>
        <taxon>Sulfuriferula</taxon>
    </lineage>
</organism>
<proteinExistence type="inferred from homology"/>
<keyword evidence="4" id="KW-0677">Repeat</keyword>
<dbReference type="Proteomes" id="UP000286806">
    <property type="component" value="Unassembled WGS sequence"/>
</dbReference>
<feature type="active site" evidence="9">
    <location>
        <position position="292"/>
    </location>
</feature>
<dbReference type="NCBIfam" id="NF008427">
    <property type="entry name" value="PRK11263.1"/>
    <property type="match status" value="1"/>
</dbReference>
<evidence type="ECO:0000256" key="9">
    <source>
        <dbReference type="HAMAP-Rule" id="MF_01917"/>
    </source>
</evidence>
<dbReference type="HAMAP" id="MF_01917">
    <property type="entry name" value="Cardiolipin_synth_ClsB"/>
    <property type="match status" value="1"/>
</dbReference>
<dbReference type="SMART" id="SM00155">
    <property type="entry name" value="PLDc"/>
    <property type="match status" value="2"/>
</dbReference>
<feature type="domain" description="PLD phosphodiesterase" evidence="10">
    <location>
        <begin position="108"/>
        <end position="135"/>
    </location>
</feature>
<keyword evidence="6 9" id="KW-0472">Membrane</keyword>
<evidence type="ECO:0000256" key="3">
    <source>
        <dbReference type="ARBA" id="ARBA00022679"/>
    </source>
</evidence>